<dbReference type="EMBL" id="JASSZA010000003">
    <property type="protein sequence ID" value="KAK2116020.1"/>
    <property type="molecule type" value="Genomic_DNA"/>
</dbReference>
<organism evidence="1 2">
    <name type="scientific">Saguinus oedipus</name>
    <name type="common">Cotton-top tamarin</name>
    <name type="synonym">Oedipomidas oedipus</name>
    <dbReference type="NCBI Taxonomy" id="9490"/>
    <lineage>
        <taxon>Eukaryota</taxon>
        <taxon>Metazoa</taxon>
        <taxon>Chordata</taxon>
        <taxon>Craniata</taxon>
        <taxon>Vertebrata</taxon>
        <taxon>Euteleostomi</taxon>
        <taxon>Mammalia</taxon>
        <taxon>Eutheria</taxon>
        <taxon>Euarchontoglires</taxon>
        <taxon>Primates</taxon>
        <taxon>Haplorrhini</taxon>
        <taxon>Platyrrhini</taxon>
        <taxon>Cebidae</taxon>
        <taxon>Callitrichinae</taxon>
        <taxon>Saguinus</taxon>
    </lineage>
</organism>
<comment type="caution">
    <text evidence="1">The sequence shown here is derived from an EMBL/GenBank/DDBJ whole genome shotgun (WGS) entry which is preliminary data.</text>
</comment>
<dbReference type="Proteomes" id="UP001266305">
    <property type="component" value="Unassembled WGS sequence"/>
</dbReference>
<gene>
    <name evidence="1" type="ORF">P7K49_006646</name>
</gene>
<evidence type="ECO:0000313" key="1">
    <source>
        <dbReference type="EMBL" id="KAK2116020.1"/>
    </source>
</evidence>
<protein>
    <submittedName>
        <fullName evidence="1">Uncharacterized protein</fullName>
    </submittedName>
</protein>
<sequence>MATQVEKAALLLKTKACSFLEWLLTTLAARKNQDDFLNHCSLVSSLGTIVHQEDWLVSKSSGLYQLEYTFKQDMGSEFGGLPSKDGISTDSENISIIPLAIWTLDMIYLEEVGKSVEPEVLPGGVDVAVGRGTGGTPSWDSQLTMNHPLLPSIIHQDNPCEIEAAP</sequence>
<reference evidence="1 2" key="1">
    <citation type="submission" date="2023-05" db="EMBL/GenBank/DDBJ databases">
        <title>B98-5 Cell Line De Novo Hybrid Assembly: An Optical Mapping Approach.</title>
        <authorList>
            <person name="Kananen K."/>
            <person name="Auerbach J.A."/>
            <person name="Kautto E."/>
            <person name="Blachly J.S."/>
        </authorList>
    </citation>
    <scope>NUCLEOTIDE SEQUENCE [LARGE SCALE GENOMIC DNA]</scope>
    <source>
        <strain evidence="1">B95-8</strain>
        <tissue evidence="1">Cell line</tissue>
    </source>
</reference>
<evidence type="ECO:0000313" key="2">
    <source>
        <dbReference type="Proteomes" id="UP001266305"/>
    </source>
</evidence>
<accession>A0ABQ9W3H5</accession>
<proteinExistence type="predicted"/>
<name>A0ABQ9W3H5_SAGOE</name>
<keyword evidence="2" id="KW-1185">Reference proteome</keyword>